<feature type="domain" description="Carrier" evidence="8">
    <location>
        <begin position="2298"/>
        <end position="2375"/>
    </location>
</feature>
<dbReference type="FunFam" id="3.40.47.10:FF:000019">
    <property type="entry name" value="Polyketide synthase type I"/>
    <property type="match status" value="1"/>
</dbReference>
<dbReference type="InterPro" id="IPR014031">
    <property type="entry name" value="Ketoacyl_synth_C"/>
</dbReference>
<dbReference type="InterPro" id="IPR049900">
    <property type="entry name" value="PKS_mFAS_DH"/>
</dbReference>
<dbReference type="InterPro" id="IPR001227">
    <property type="entry name" value="Ac_transferase_dom_sf"/>
</dbReference>
<dbReference type="Pfam" id="PF08240">
    <property type="entry name" value="ADH_N"/>
    <property type="match status" value="1"/>
</dbReference>
<evidence type="ECO:0000256" key="3">
    <source>
        <dbReference type="ARBA" id="ARBA00022603"/>
    </source>
</evidence>
<accession>A0A4R8QEJ3</accession>
<evidence type="ECO:0000313" key="11">
    <source>
        <dbReference type="EMBL" id="TDZ32343.1"/>
    </source>
</evidence>
<dbReference type="InterPro" id="IPR049551">
    <property type="entry name" value="PKS_DH_C"/>
</dbReference>
<keyword evidence="1" id="KW-0596">Phosphopantetheine</keyword>
<dbReference type="InterPro" id="IPR013968">
    <property type="entry name" value="PKS_KR"/>
</dbReference>
<dbReference type="InterPro" id="IPR020807">
    <property type="entry name" value="PKS_DH"/>
</dbReference>
<comment type="caution">
    <text evidence="11">The sequence shown here is derived from an EMBL/GenBank/DDBJ whole genome shotgun (WGS) entry which is preliminary data.</text>
</comment>
<dbReference type="CDD" id="cd05195">
    <property type="entry name" value="enoyl_red"/>
    <property type="match status" value="1"/>
</dbReference>
<dbReference type="GO" id="GO:0004315">
    <property type="term" value="F:3-oxoacyl-[acyl-carrier-protein] synthase activity"/>
    <property type="evidence" value="ECO:0007669"/>
    <property type="project" value="InterPro"/>
</dbReference>
<dbReference type="GO" id="GO:0044550">
    <property type="term" value="P:secondary metabolite biosynthetic process"/>
    <property type="evidence" value="ECO:0007669"/>
    <property type="project" value="UniProtKB-ARBA"/>
</dbReference>
<feature type="region of interest" description="C-terminal hotdog fold" evidence="7">
    <location>
        <begin position="1121"/>
        <end position="1277"/>
    </location>
</feature>
<dbReference type="InterPro" id="IPR016035">
    <property type="entry name" value="Acyl_Trfase/lysoPLipase"/>
</dbReference>
<dbReference type="PROSITE" id="PS01162">
    <property type="entry name" value="QOR_ZETA_CRYSTAL"/>
    <property type="match status" value="1"/>
</dbReference>
<dbReference type="SUPFAM" id="SSF47336">
    <property type="entry name" value="ACP-like"/>
    <property type="match status" value="1"/>
</dbReference>
<dbReference type="SUPFAM" id="SSF53901">
    <property type="entry name" value="Thiolase-like"/>
    <property type="match status" value="1"/>
</dbReference>
<dbReference type="GO" id="GO:0004312">
    <property type="term" value="F:fatty acid synthase activity"/>
    <property type="evidence" value="ECO:0007669"/>
    <property type="project" value="TreeGrafter"/>
</dbReference>
<dbReference type="GO" id="GO:0008168">
    <property type="term" value="F:methyltransferase activity"/>
    <property type="evidence" value="ECO:0007669"/>
    <property type="project" value="UniProtKB-KW"/>
</dbReference>
<evidence type="ECO:0000259" key="9">
    <source>
        <dbReference type="PROSITE" id="PS52004"/>
    </source>
</evidence>
<dbReference type="InterPro" id="IPR020806">
    <property type="entry name" value="PKS_PP-bd"/>
</dbReference>
<dbReference type="Pfam" id="PF00109">
    <property type="entry name" value="ketoacyl-synt"/>
    <property type="match status" value="1"/>
</dbReference>
<dbReference type="InterPro" id="IPR032821">
    <property type="entry name" value="PKS_assoc"/>
</dbReference>
<feature type="domain" description="Ketosynthase family 3 (KS3)" evidence="9">
    <location>
        <begin position="5"/>
        <end position="434"/>
    </location>
</feature>
<dbReference type="InterPro" id="IPR050091">
    <property type="entry name" value="PKS_NRPS_Biosynth_Enz"/>
</dbReference>
<dbReference type="GO" id="GO:0006633">
    <property type="term" value="P:fatty acid biosynthetic process"/>
    <property type="evidence" value="ECO:0007669"/>
    <property type="project" value="InterPro"/>
</dbReference>
<reference evidence="11 12" key="1">
    <citation type="submission" date="2018-11" db="EMBL/GenBank/DDBJ databases">
        <title>Genome sequence and assembly of Colletotrichum spinosum.</title>
        <authorList>
            <person name="Gan P."/>
            <person name="Shirasu K."/>
        </authorList>
    </citation>
    <scope>NUCLEOTIDE SEQUENCE [LARGE SCALE GENOMIC DNA]</scope>
    <source>
        <strain evidence="11 12">CBS 515.97</strain>
    </source>
</reference>
<dbReference type="InterPro" id="IPR014043">
    <property type="entry name" value="Acyl_transferase_dom"/>
</dbReference>
<dbReference type="GO" id="GO:0016491">
    <property type="term" value="F:oxidoreductase activity"/>
    <property type="evidence" value="ECO:0007669"/>
    <property type="project" value="UniProtKB-KW"/>
</dbReference>
<feature type="active site" description="Proton donor; for dehydratase activity" evidence="7">
    <location>
        <position position="1187"/>
    </location>
</feature>
<keyword evidence="5" id="KW-0560">Oxidoreductase</keyword>
<dbReference type="InterPro" id="IPR016036">
    <property type="entry name" value="Malonyl_transacylase_ACP-bd"/>
</dbReference>
<keyword evidence="2" id="KW-0597">Phosphoprotein</keyword>
<dbReference type="InterPro" id="IPR013154">
    <property type="entry name" value="ADH-like_N"/>
</dbReference>
<dbReference type="InterPro" id="IPR036736">
    <property type="entry name" value="ACP-like_sf"/>
</dbReference>
<dbReference type="InterPro" id="IPR042104">
    <property type="entry name" value="PKS_dehydratase_sf"/>
</dbReference>
<sequence length="2386" mass="254980">MSTPDDAVAIIGLACRFPGDASSPEKFWDLLVSKRDTYGLPPNRWNPDAFHHPGTDKLHTMANKGAHFLTDDVMAFDAAFFNISQAEATALDPQQRLTLEVTYEALESAGLPMESVAGSRTGCFMGSSAADYRDTINRDPDSNPRYSLLGVVTEMISNRTSWFYDLRGPSMTVQTACSSSLVAVHLACRSILAGESGMAVAGGVNLMLNPDYSLYLNNMTMSTREGRCKSFDASGDGYARGEGCGVIVLKKLAEALRDGDPVRAVIRGSGVNADGFTQGFTMPSAAAQAALIRDVYAAAGLDMSETQYVEAHGTGTKVGDPVEARAIYETLGRSARPGNKVILGSVKPNIGHLECAAGVAAIIKGVLALEKSTIPPNLYFKTPNPAIPFDDWNLRVPTKLTPWPGAGSESEAARRMSISSFGVGGTNAHAILENAPEPTAPRRPAPAIGRFGGLGALLGRSVASSSSSSSSKAVYRKRLFVLSSHDNAGVARVGEVLASHIGQVETHAGPEYAADLAYTLGAKRSRLAWKTYCIASGLSDLRAQLAELRTGAGPVRSSSGNPNVGFVFTGQAAQWARMGVELLGNDVFRASVDECDGYLSELGCSWQTAAELKKADGSSRVDEAEVSQAVCTVLHMALVDLLESWGVRPARVVGHSSGEIAAAYCIGALSRRDAVSVARLRGVASASLKRVAPEHDGGMVAVGCSPDEAERLIGDLGASDLVVACVNSPCNVTISGSVSHLTELQAVLEGKDIFNRRLAVDVAYHSDHIQAVYPSYVQSMGQIHARKGKAEAPVMFSSVDRGEVAPESMGAFYWGRNLINPVQFSDALADLISAPSAEQSHESSSSPSSPQVDLLVEIGPHGALGGPIKEILERTGFKGVEYRSALTKGQNATDTTLSLAGWLFARGAPVDMAKVNRDESPETLTDLPAYPWNHSRRFDASSRINREFSMRSHAQKSLLGAPFTSVSERERIWRSHLRLSEEGWIRDHKIVSVVLFPGAGLVVMAIEAARQMADPGKVVRAFRLRDISIGSAVVVNEDKATEAIIHLRPHLSGTSASSSSSPWLEFTVSTSGGADMPVRENCHGLIQIDYRTANDEHMDRELSASTKASIENYNQARNTCSHDLSIDKFYRDLADVGLGFGRTFRNITSLRLGPGQSVFELTVGDPGETFSTGQPGRHHLVHPTTLDSLFSPTFAALYDGANPLTRPFIPTFIEELVVSRAMPDAVGSRLRGFARAAARRGFGEISADVDVFDDSVSASLMTMRGYRCTSDISEDARGNNQHAEMAARLCSQVRWEHALELLEPDQVDRVVREAGPGQVERMGKMLRMLRHSSPASRVLEVLPGAKAARPSLAVSSSIAASSGLSSLERVSFASLGPSTDREAENLHLFDAAGLSRTSSGSAEQFDIILVPDGCSLDSEGVTTHLKPLLSPSGQLVTGMKLDGALAVDLRLPDASLTVYSRHGKTTSQPDNSSRADVLIIEPRVSPDWTQELVELLQTRGFQAQTIPWGPELLQTCPGKYCICLAEFYSPILEDLSAQDFTLVKDVVLKASGLLWVTGFDGPAASIASGLLRSVRRETASDSLRTLQFGKDSPVRTAAVRAMAGIVQSHTRETEFLVDGDGLVKTSRIFLDRLMNETIESLVGDQVRTQAVRDIDFPVKLAIGKPGLLDTLYFEPHTGLSAPLKDDEVEIRVAATGVNFRDVMISMGIIPTPELGYEASGVVTAVGSNVNNVREGARVCAHVVGAHATVVRTPAFMCAPLPDAVSLQDGAAMPVVLTTAYHALVNLARLGPGQSVLVHAAAGGVGQAAVQLARHLGATVYATVSSPEKRNLVTSRYGVPDEHVFYSRDASFAMAVRRVTGGRGVDCVLNSLAGELLRESFYCLAPLGIMVEIGSRDVLDNTRLDMRPFSKSTTFACFTLLDLVREAPEVLEQATQQAFELVTKGVLEPPYPVKTLPVSRVQDALRLMQSGKHVGKLVLSFDRDAAIPVKRGPQSINLNLNPDVTYLLVGGLGGLGRSLAKLLVTSGARNIAFLSRSGASSPASRATVDELQGLGASVRVYRADIADVCSMRSALACCLKDLPPIRGVFHMAMLLRDSPFETMTHAQWVESTRPKIQGTENLHAYFGESHDLDFLVNLASISGVVGNKAQANYAAGSAFQDAVARARASRGLAGVSVDLGIMLDVGVVAERGSAGDLRSWQDVLGVREPLFHALMKAVVDTQRTAGRPPAQICVGLGTAEAFEAARARKPDYLSHDLRFGPLDVVSLAAAGGASSAGSDSSSETASLKSRIAASKTKEQAVQVITEGLVAKIADILQIASLEVDTGRPVYLYGVDSLVAMEVRNWVRREMDAQIQIFDVLEAVPMTRLADKIAERSRLVGESYSCPA</sequence>
<evidence type="ECO:0000256" key="5">
    <source>
        <dbReference type="ARBA" id="ARBA00023002"/>
    </source>
</evidence>
<dbReference type="InterPro" id="IPR036291">
    <property type="entry name" value="NAD(P)-bd_dom_sf"/>
</dbReference>
<feature type="region of interest" description="N-terminal hotdog fold" evidence="7">
    <location>
        <begin position="956"/>
        <end position="1093"/>
    </location>
</feature>
<dbReference type="InterPro" id="IPR020843">
    <property type="entry name" value="ER"/>
</dbReference>
<dbReference type="GO" id="GO:0032259">
    <property type="term" value="P:methylation"/>
    <property type="evidence" value="ECO:0007669"/>
    <property type="project" value="UniProtKB-KW"/>
</dbReference>
<dbReference type="InterPro" id="IPR002364">
    <property type="entry name" value="Quin_OxRdtase/zeta-crystal_CS"/>
</dbReference>
<dbReference type="SUPFAM" id="SSF55048">
    <property type="entry name" value="Probable ACP-binding domain of malonyl-CoA ACP transacylase"/>
    <property type="match status" value="1"/>
</dbReference>
<dbReference type="Gene3D" id="3.30.70.3290">
    <property type="match status" value="1"/>
</dbReference>
<dbReference type="PROSITE" id="PS50075">
    <property type="entry name" value="CARRIER"/>
    <property type="match status" value="1"/>
</dbReference>
<proteinExistence type="predicted"/>
<dbReference type="InterPro" id="IPR016039">
    <property type="entry name" value="Thiolase-like"/>
</dbReference>
<dbReference type="Pfam" id="PF23297">
    <property type="entry name" value="ACP_SdgA_C"/>
    <property type="match status" value="1"/>
</dbReference>
<dbReference type="GO" id="GO:0008270">
    <property type="term" value="F:zinc ion binding"/>
    <property type="evidence" value="ECO:0007669"/>
    <property type="project" value="InterPro"/>
</dbReference>
<dbReference type="PANTHER" id="PTHR43775">
    <property type="entry name" value="FATTY ACID SYNTHASE"/>
    <property type="match status" value="1"/>
</dbReference>
<dbReference type="SMART" id="SM00825">
    <property type="entry name" value="PKS_KS"/>
    <property type="match status" value="1"/>
</dbReference>
<keyword evidence="4" id="KW-0808">Transferase</keyword>
<evidence type="ECO:0000256" key="6">
    <source>
        <dbReference type="ARBA" id="ARBA00023268"/>
    </source>
</evidence>
<dbReference type="SUPFAM" id="SSF51735">
    <property type="entry name" value="NAD(P)-binding Rossmann-fold domains"/>
    <property type="match status" value="2"/>
</dbReference>
<dbReference type="SMART" id="SM00826">
    <property type="entry name" value="PKS_DH"/>
    <property type="match status" value="1"/>
</dbReference>
<dbReference type="GO" id="GO:0031177">
    <property type="term" value="F:phosphopantetheine binding"/>
    <property type="evidence" value="ECO:0007669"/>
    <property type="project" value="InterPro"/>
</dbReference>
<dbReference type="SMART" id="SM00829">
    <property type="entry name" value="PKS_ER"/>
    <property type="match status" value="1"/>
</dbReference>
<dbReference type="Pfam" id="PF08659">
    <property type="entry name" value="KR"/>
    <property type="match status" value="1"/>
</dbReference>
<protein>
    <submittedName>
        <fullName evidence="11">Highly reducing polyketide synthase ZEA2</fullName>
    </submittedName>
</protein>
<dbReference type="PROSITE" id="PS52004">
    <property type="entry name" value="KS3_2"/>
    <property type="match status" value="1"/>
</dbReference>
<dbReference type="PANTHER" id="PTHR43775:SF29">
    <property type="entry name" value="ASPERFURANONE POLYKETIDE SYNTHASE AFOG-RELATED"/>
    <property type="match status" value="1"/>
</dbReference>
<gene>
    <name evidence="11" type="primary">ZEA2</name>
    <name evidence="11" type="ORF">C8035_v012482</name>
</gene>
<evidence type="ECO:0000259" key="10">
    <source>
        <dbReference type="PROSITE" id="PS52019"/>
    </source>
</evidence>
<evidence type="ECO:0000256" key="7">
    <source>
        <dbReference type="PROSITE-ProRule" id="PRU01363"/>
    </source>
</evidence>
<evidence type="ECO:0000256" key="2">
    <source>
        <dbReference type="ARBA" id="ARBA00022553"/>
    </source>
</evidence>
<dbReference type="Pfam" id="PF21089">
    <property type="entry name" value="PKS_DH_N"/>
    <property type="match status" value="1"/>
</dbReference>
<dbReference type="PROSITE" id="PS52019">
    <property type="entry name" value="PKS_MFAS_DH"/>
    <property type="match status" value="1"/>
</dbReference>
<dbReference type="Gene3D" id="3.90.180.10">
    <property type="entry name" value="Medium-chain alcohol dehydrogenases, catalytic domain"/>
    <property type="match status" value="1"/>
</dbReference>
<dbReference type="Pfam" id="PF16197">
    <property type="entry name" value="KAsynt_C_assoc"/>
    <property type="match status" value="1"/>
</dbReference>
<dbReference type="Pfam" id="PF14765">
    <property type="entry name" value="PS-DH"/>
    <property type="match status" value="1"/>
</dbReference>
<evidence type="ECO:0000313" key="12">
    <source>
        <dbReference type="Proteomes" id="UP000295083"/>
    </source>
</evidence>
<keyword evidence="12" id="KW-1185">Reference proteome</keyword>
<keyword evidence="3" id="KW-0489">Methyltransferase</keyword>
<dbReference type="InterPro" id="IPR049552">
    <property type="entry name" value="PKS_DH_N"/>
</dbReference>
<dbReference type="Gene3D" id="1.10.1200.10">
    <property type="entry name" value="ACP-like"/>
    <property type="match status" value="1"/>
</dbReference>
<dbReference type="GO" id="GO:1901336">
    <property type="term" value="P:lactone biosynthetic process"/>
    <property type="evidence" value="ECO:0007669"/>
    <property type="project" value="UniProtKB-ARBA"/>
</dbReference>
<dbReference type="Proteomes" id="UP000295083">
    <property type="component" value="Unassembled WGS sequence"/>
</dbReference>
<dbReference type="SUPFAM" id="SSF50129">
    <property type="entry name" value="GroES-like"/>
    <property type="match status" value="1"/>
</dbReference>
<evidence type="ECO:0000256" key="4">
    <source>
        <dbReference type="ARBA" id="ARBA00022679"/>
    </source>
</evidence>
<dbReference type="Gene3D" id="3.10.129.110">
    <property type="entry name" value="Polyketide synthase dehydratase"/>
    <property type="match status" value="1"/>
</dbReference>
<dbReference type="InterPro" id="IPR018201">
    <property type="entry name" value="Ketoacyl_synth_AS"/>
</dbReference>
<dbReference type="PROSITE" id="PS00606">
    <property type="entry name" value="KS3_1"/>
    <property type="match status" value="1"/>
</dbReference>
<dbReference type="SMART" id="SM00827">
    <property type="entry name" value="PKS_AT"/>
    <property type="match status" value="1"/>
</dbReference>
<feature type="domain" description="PKS/mFAS DH" evidence="10">
    <location>
        <begin position="956"/>
        <end position="1277"/>
    </location>
</feature>
<dbReference type="PROSITE" id="PS00012">
    <property type="entry name" value="PHOSPHOPANTETHEINE"/>
    <property type="match status" value="1"/>
</dbReference>
<dbReference type="FunFam" id="3.40.50.720:FF:000209">
    <property type="entry name" value="Polyketide synthase Pks12"/>
    <property type="match status" value="1"/>
</dbReference>
<dbReference type="Gene3D" id="3.40.50.720">
    <property type="entry name" value="NAD(P)-binding Rossmann-like Domain"/>
    <property type="match status" value="1"/>
</dbReference>
<feature type="active site" description="Proton acceptor; for dehydratase activity" evidence="7">
    <location>
        <position position="988"/>
    </location>
</feature>
<evidence type="ECO:0000259" key="8">
    <source>
        <dbReference type="PROSITE" id="PS50075"/>
    </source>
</evidence>
<dbReference type="InterPro" id="IPR006162">
    <property type="entry name" value="Ppantetheine_attach_site"/>
</dbReference>
<dbReference type="Gene3D" id="3.40.366.10">
    <property type="entry name" value="Malonyl-Coenzyme A Acyl Carrier Protein, domain 2"/>
    <property type="match status" value="1"/>
</dbReference>
<dbReference type="InterPro" id="IPR011032">
    <property type="entry name" value="GroES-like_sf"/>
</dbReference>
<organism evidence="11 12">
    <name type="scientific">Colletotrichum spinosum</name>
    <dbReference type="NCBI Taxonomy" id="1347390"/>
    <lineage>
        <taxon>Eukaryota</taxon>
        <taxon>Fungi</taxon>
        <taxon>Dikarya</taxon>
        <taxon>Ascomycota</taxon>
        <taxon>Pezizomycotina</taxon>
        <taxon>Sordariomycetes</taxon>
        <taxon>Hypocreomycetidae</taxon>
        <taxon>Glomerellales</taxon>
        <taxon>Glomerellaceae</taxon>
        <taxon>Colletotrichum</taxon>
        <taxon>Colletotrichum orbiculare species complex</taxon>
    </lineage>
</organism>
<dbReference type="InterPro" id="IPR009081">
    <property type="entry name" value="PP-bd_ACP"/>
</dbReference>
<dbReference type="Gene3D" id="3.40.47.10">
    <property type="match status" value="1"/>
</dbReference>
<dbReference type="CDD" id="cd00833">
    <property type="entry name" value="PKS"/>
    <property type="match status" value="1"/>
</dbReference>
<evidence type="ECO:0000256" key="1">
    <source>
        <dbReference type="ARBA" id="ARBA00022450"/>
    </source>
</evidence>
<dbReference type="Pfam" id="PF13602">
    <property type="entry name" value="ADH_zinc_N_2"/>
    <property type="match status" value="1"/>
</dbReference>
<name>A0A4R8QEJ3_9PEZI</name>
<keyword evidence="6" id="KW-0511">Multifunctional enzyme</keyword>
<dbReference type="InterPro" id="IPR057326">
    <property type="entry name" value="KR_dom"/>
</dbReference>
<dbReference type="Pfam" id="PF00698">
    <property type="entry name" value="Acyl_transf_1"/>
    <property type="match status" value="1"/>
</dbReference>
<dbReference type="EMBL" id="QAPG01000081">
    <property type="protein sequence ID" value="TDZ32343.1"/>
    <property type="molecule type" value="Genomic_DNA"/>
</dbReference>
<dbReference type="InterPro" id="IPR014030">
    <property type="entry name" value="Ketoacyl_synth_N"/>
</dbReference>
<dbReference type="Pfam" id="PF02801">
    <property type="entry name" value="Ketoacyl-synt_C"/>
    <property type="match status" value="1"/>
</dbReference>
<dbReference type="SMART" id="SM00822">
    <property type="entry name" value="PKS_KR"/>
    <property type="match status" value="1"/>
</dbReference>
<dbReference type="SUPFAM" id="SSF52151">
    <property type="entry name" value="FabD/lysophospholipase-like"/>
    <property type="match status" value="1"/>
</dbReference>
<dbReference type="SMART" id="SM00823">
    <property type="entry name" value="PKS_PP"/>
    <property type="match status" value="1"/>
</dbReference>
<dbReference type="InterPro" id="IPR020841">
    <property type="entry name" value="PKS_Beta-ketoAc_synthase_dom"/>
</dbReference>